<proteinExistence type="predicted"/>
<dbReference type="PANTHER" id="PTHR33295">
    <property type="entry name" value="ATPASE"/>
    <property type="match status" value="1"/>
</dbReference>
<evidence type="ECO:0000259" key="1">
    <source>
        <dbReference type="Pfam" id="PF13173"/>
    </source>
</evidence>
<sequence length="479" mass="54944">MKSDIFVTFYPYKNDKFVIFTPHKSDKNVTFRYDRGMNRDFLNKLLAWKGDPDRKPLVIRGVRQAGKTYLLKKFGEEYKTCHYLNFEEEGKLLSLFEEDLNPKRIITDLSFHLGQPINLKTDLLIFDEVQACPKALTSLKYFYEKLPELHLCAAGSLLGIHLAPFSFPVGKVTFLTMRPMSFEEFLEAADDQKSVEILRNLNEESQISEIVHHHLWERLKHYLIVGGMPEAVATYCKYQDDLFTAFEKVRAKQKELVIAYYADMAKHSGKVNALHINRIFRSAPTQIHQVQDGSISKFKFRGVIPGVSHYHRLATAIDWLEAAGLVLKVHIVNSANLPLKGFTKENQFKLLLFDVGILGSMCDLSPELILGYDYGTYKGYFAENFVAQELMLSQNRELFCWSEKNSELEFLLESRGKVIPIEVKSGSTTRSKSLKVFSEKYHPETRVVLSGKPFSIDPQKGTHHYPLYSVSSLQSSLLN</sequence>
<evidence type="ECO:0000313" key="3">
    <source>
        <dbReference type="EMBL" id="MBF5058515.1"/>
    </source>
</evidence>
<keyword evidence="4" id="KW-1185">Reference proteome</keyword>
<dbReference type="Proteomes" id="UP001194714">
    <property type="component" value="Unassembled WGS sequence"/>
</dbReference>
<dbReference type="InterPro" id="IPR041682">
    <property type="entry name" value="AAA_14"/>
</dbReference>
<feature type="domain" description="DUF4143" evidence="2">
    <location>
        <begin position="262"/>
        <end position="426"/>
    </location>
</feature>
<dbReference type="InterPro" id="IPR025420">
    <property type="entry name" value="DUF4143"/>
</dbReference>
<reference evidence="3 4" key="1">
    <citation type="submission" date="2020-01" db="EMBL/GenBank/DDBJ databases">
        <title>Draft genome sequence of Cand. Neptunochlamydia vexilliferae K9.</title>
        <authorList>
            <person name="Schulz F."/>
            <person name="Koestlbacher S."/>
            <person name="Wascher F."/>
            <person name="Pizzetti I."/>
            <person name="Horn M."/>
        </authorList>
    </citation>
    <scope>NUCLEOTIDE SEQUENCE [LARGE SCALE GENOMIC DNA]</scope>
    <source>
        <strain evidence="3 4">K9</strain>
    </source>
</reference>
<name>A0ABS0AX22_9BACT</name>
<organism evidence="3 4">
    <name type="scientific">Candidatus Neptunichlamydia vexilliferae</name>
    <dbReference type="NCBI Taxonomy" id="1651774"/>
    <lineage>
        <taxon>Bacteria</taxon>
        <taxon>Pseudomonadati</taxon>
        <taxon>Chlamydiota</taxon>
        <taxon>Chlamydiia</taxon>
        <taxon>Parachlamydiales</taxon>
        <taxon>Simkaniaceae</taxon>
        <taxon>Candidatus Neptunichlamydia</taxon>
    </lineage>
</organism>
<dbReference type="Pfam" id="PF13173">
    <property type="entry name" value="AAA_14"/>
    <property type="match status" value="1"/>
</dbReference>
<feature type="domain" description="AAA" evidence="1">
    <location>
        <begin position="54"/>
        <end position="186"/>
    </location>
</feature>
<dbReference type="PANTHER" id="PTHR33295:SF7">
    <property type="entry name" value="ATPASE"/>
    <property type="match status" value="1"/>
</dbReference>
<evidence type="ECO:0000313" key="4">
    <source>
        <dbReference type="Proteomes" id="UP001194714"/>
    </source>
</evidence>
<dbReference type="EMBL" id="JAAEJV010000001">
    <property type="protein sequence ID" value="MBF5058515.1"/>
    <property type="molecule type" value="Genomic_DNA"/>
</dbReference>
<accession>A0ABS0AX22</accession>
<protein>
    <recommendedName>
        <fullName evidence="5">ATPase</fullName>
    </recommendedName>
</protein>
<dbReference type="Pfam" id="PF13635">
    <property type="entry name" value="DUF4143"/>
    <property type="match status" value="1"/>
</dbReference>
<gene>
    <name evidence="3" type="ORF">NEPTK9_000011</name>
</gene>
<dbReference type="SUPFAM" id="SSF52540">
    <property type="entry name" value="P-loop containing nucleoside triphosphate hydrolases"/>
    <property type="match status" value="1"/>
</dbReference>
<evidence type="ECO:0000259" key="2">
    <source>
        <dbReference type="Pfam" id="PF13635"/>
    </source>
</evidence>
<dbReference type="InterPro" id="IPR027417">
    <property type="entry name" value="P-loop_NTPase"/>
</dbReference>
<comment type="caution">
    <text evidence="3">The sequence shown here is derived from an EMBL/GenBank/DDBJ whole genome shotgun (WGS) entry which is preliminary data.</text>
</comment>
<evidence type="ECO:0008006" key="5">
    <source>
        <dbReference type="Google" id="ProtNLM"/>
    </source>
</evidence>